<dbReference type="GeneID" id="54554267"/>
<dbReference type="RefSeq" id="XP_033651910.1">
    <property type="nucleotide sequence ID" value="XM_033801092.1"/>
</dbReference>
<evidence type="ECO:0000256" key="1">
    <source>
        <dbReference type="SAM" id="MobiDB-lite"/>
    </source>
</evidence>
<protein>
    <submittedName>
        <fullName evidence="2">Uncharacterized protein</fullName>
    </submittedName>
</protein>
<dbReference type="AlphaFoldDB" id="A0A6A6JCT0"/>
<organism evidence="2 3">
    <name type="scientific">Westerdykella ornata</name>
    <dbReference type="NCBI Taxonomy" id="318751"/>
    <lineage>
        <taxon>Eukaryota</taxon>
        <taxon>Fungi</taxon>
        <taxon>Dikarya</taxon>
        <taxon>Ascomycota</taxon>
        <taxon>Pezizomycotina</taxon>
        <taxon>Dothideomycetes</taxon>
        <taxon>Pleosporomycetidae</taxon>
        <taxon>Pleosporales</taxon>
        <taxon>Sporormiaceae</taxon>
        <taxon>Westerdykella</taxon>
    </lineage>
</organism>
<proteinExistence type="predicted"/>
<evidence type="ECO:0000313" key="2">
    <source>
        <dbReference type="EMBL" id="KAF2274371.1"/>
    </source>
</evidence>
<dbReference type="EMBL" id="ML986503">
    <property type="protein sequence ID" value="KAF2274371.1"/>
    <property type="molecule type" value="Genomic_DNA"/>
</dbReference>
<accession>A0A6A6JCT0</accession>
<gene>
    <name evidence="2" type="ORF">EI97DRAFT_460229</name>
</gene>
<reference evidence="2" key="1">
    <citation type="journal article" date="2020" name="Stud. Mycol.">
        <title>101 Dothideomycetes genomes: a test case for predicting lifestyles and emergence of pathogens.</title>
        <authorList>
            <person name="Haridas S."/>
            <person name="Albert R."/>
            <person name="Binder M."/>
            <person name="Bloem J."/>
            <person name="Labutti K."/>
            <person name="Salamov A."/>
            <person name="Andreopoulos B."/>
            <person name="Baker S."/>
            <person name="Barry K."/>
            <person name="Bills G."/>
            <person name="Bluhm B."/>
            <person name="Cannon C."/>
            <person name="Castanera R."/>
            <person name="Culley D."/>
            <person name="Daum C."/>
            <person name="Ezra D."/>
            <person name="Gonzalez J."/>
            <person name="Henrissat B."/>
            <person name="Kuo A."/>
            <person name="Liang C."/>
            <person name="Lipzen A."/>
            <person name="Lutzoni F."/>
            <person name="Magnuson J."/>
            <person name="Mondo S."/>
            <person name="Nolan M."/>
            <person name="Ohm R."/>
            <person name="Pangilinan J."/>
            <person name="Park H.-J."/>
            <person name="Ramirez L."/>
            <person name="Alfaro M."/>
            <person name="Sun H."/>
            <person name="Tritt A."/>
            <person name="Yoshinaga Y."/>
            <person name="Zwiers L.-H."/>
            <person name="Turgeon B."/>
            <person name="Goodwin S."/>
            <person name="Spatafora J."/>
            <person name="Crous P."/>
            <person name="Grigoriev I."/>
        </authorList>
    </citation>
    <scope>NUCLEOTIDE SEQUENCE</scope>
    <source>
        <strain evidence="2">CBS 379.55</strain>
    </source>
</reference>
<keyword evidence="3" id="KW-1185">Reference proteome</keyword>
<feature type="region of interest" description="Disordered" evidence="1">
    <location>
        <begin position="33"/>
        <end position="58"/>
    </location>
</feature>
<sequence>MSNSSLAALEEHTREWRDEIQADAALFVLNNPADPRLSREEQSSEVVEDAPSGLSDELLQPRTSELRPAGIPLVYPGWDELTDGRLYELHPYRPEYNFEKPFFTTGPNDIDEPPVSLPAQNNMLFSVHAREWMYPDHDWDILPAGVDQEVWQQFSKFGRIEVWFWVMDPEHPRESDYIGIDWILPPKGVHPYEWAMLTRYNKVEQWLAIADRNQQLHSRAAEGSLTPDVRTSELSTAGFVMAAEFAEDHIRADTISPGQGLTNCQVCCGGPPGGFICLGCQMNK</sequence>
<name>A0A6A6JCT0_WESOR</name>
<evidence type="ECO:0000313" key="3">
    <source>
        <dbReference type="Proteomes" id="UP000800097"/>
    </source>
</evidence>
<dbReference type="Proteomes" id="UP000800097">
    <property type="component" value="Unassembled WGS sequence"/>
</dbReference>